<dbReference type="PROSITE" id="PS51273">
    <property type="entry name" value="GATASE_TYPE_1"/>
    <property type="match status" value="1"/>
</dbReference>
<dbReference type="eggNOG" id="COG0518">
    <property type="taxonomic scope" value="Bacteria"/>
</dbReference>
<reference evidence="3 4" key="1">
    <citation type="submission" date="2009-06" db="EMBL/GenBank/DDBJ databases">
        <title>Complete sequence of Thermotogales bacterium TBF 19.5.1.</title>
        <authorList>
            <consortium name="US DOE Joint Genome Institute"/>
            <person name="Lucas S."/>
            <person name="Copeland A."/>
            <person name="Lapidus A."/>
            <person name="Glavina del Rio T."/>
            <person name="Tice H."/>
            <person name="Bruce D."/>
            <person name="Goodwin L."/>
            <person name="Pitluck S."/>
            <person name="Chertkov O."/>
            <person name="Brettin T."/>
            <person name="Detter J.C."/>
            <person name="Han C."/>
            <person name="Schmutz J."/>
            <person name="Larimer F."/>
            <person name="Land M."/>
            <person name="Hauser L."/>
            <person name="Kyrpides N."/>
            <person name="Ovchinnikova G."/>
            <person name="Noll K."/>
        </authorList>
    </citation>
    <scope>NUCLEOTIDE SEQUENCE [LARGE SCALE GENOMIC DNA]</scope>
    <source>
        <strain evidence="4">ATCC BAA-1733 / DSM 21960 / TBF 19.5.1</strain>
    </source>
</reference>
<dbReference type="RefSeq" id="WP_015868191.1">
    <property type="nucleotide sequence ID" value="NC_012785.1"/>
</dbReference>
<reference evidence="3 4" key="2">
    <citation type="journal article" date="2011" name="J. Bacteriol.">
        <title>Genome Sequence of Kosmotoga olearia Strain TBF 19.5.1, a Thermophilic Bacterium with a Wide Growth Temperature Range, Isolated from the Troll B Oil Platform in the North Sea.</title>
        <authorList>
            <person name="Swithers K.S."/>
            <person name="Dipippo J.L."/>
            <person name="Bruce D.C."/>
            <person name="Detter C."/>
            <person name="Tapia R."/>
            <person name="Han S."/>
            <person name="Goodwin L.A."/>
            <person name="Han J."/>
            <person name="Woyke T."/>
            <person name="Pitluck S."/>
            <person name="Pennacchio L."/>
            <person name="Nolan M."/>
            <person name="Mikhailova N."/>
            <person name="Land M.L."/>
            <person name="Nesbo C.L."/>
            <person name="Gogarten J.P."/>
            <person name="Noll K.M."/>
        </authorList>
    </citation>
    <scope>NUCLEOTIDE SEQUENCE [LARGE SCALE GENOMIC DNA]</scope>
    <source>
        <strain evidence="4">ATCC BAA-1733 / DSM 21960 / TBF 19.5.1</strain>
    </source>
</reference>
<evidence type="ECO:0000259" key="2">
    <source>
        <dbReference type="Pfam" id="PF00117"/>
    </source>
</evidence>
<evidence type="ECO:0000313" key="3">
    <source>
        <dbReference type="EMBL" id="ACR79529.1"/>
    </source>
</evidence>
<keyword evidence="4" id="KW-1185">Reference proteome</keyword>
<dbReference type="InterPro" id="IPR050472">
    <property type="entry name" value="Anth_synth/Amidotransfase"/>
</dbReference>
<dbReference type="GO" id="GO:0000162">
    <property type="term" value="P:L-tryptophan biosynthetic process"/>
    <property type="evidence" value="ECO:0007669"/>
    <property type="project" value="TreeGrafter"/>
</dbReference>
<dbReference type="GO" id="GO:0005829">
    <property type="term" value="C:cytosol"/>
    <property type="evidence" value="ECO:0007669"/>
    <property type="project" value="TreeGrafter"/>
</dbReference>
<organism evidence="3 4">
    <name type="scientific">Kosmotoga olearia (strain ATCC BAA-1733 / DSM 21960 / TBF 19.5.1)</name>
    <dbReference type="NCBI Taxonomy" id="521045"/>
    <lineage>
        <taxon>Bacteria</taxon>
        <taxon>Thermotogati</taxon>
        <taxon>Thermotogota</taxon>
        <taxon>Thermotogae</taxon>
        <taxon>Kosmotogales</taxon>
        <taxon>Kosmotogaceae</taxon>
        <taxon>Kosmotoga</taxon>
    </lineage>
</organism>
<dbReference type="InterPro" id="IPR029062">
    <property type="entry name" value="Class_I_gatase-like"/>
</dbReference>
<gene>
    <name evidence="3" type="ordered locus">Kole_0818</name>
</gene>
<dbReference type="InterPro" id="IPR017926">
    <property type="entry name" value="GATASE"/>
</dbReference>
<dbReference type="EMBL" id="CP001634">
    <property type="protein sequence ID" value="ACR79529.1"/>
    <property type="molecule type" value="Genomic_DNA"/>
</dbReference>
<dbReference type="PANTHER" id="PTHR43418">
    <property type="entry name" value="MULTIFUNCTIONAL TRYPTOPHAN BIOSYNTHESIS PROTEIN-RELATED"/>
    <property type="match status" value="1"/>
</dbReference>
<dbReference type="Pfam" id="PF00117">
    <property type="entry name" value="GATase"/>
    <property type="match status" value="1"/>
</dbReference>
<evidence type="ECO:0000256" key="1">
    <source>
        <dbReference type="ARBA" id="ARBA00022962"/>
    </source>
</evidence>
<protein>
    <submittedName>
        <fullName evidence="3">Glutamine amidotransferase class-I</fullName>
    </submittedName>
</protein>
<dbReference type="STRING" id="521045.Kole_0818"/>
<dbReference type="KEGG" id="kol:Kole_0818"/>
<proteinExistence type="predicted"/>
<dbReference type="PRINTS" id="PR00096">
    <property type="entry name" value="GATASE"/>
</dbReference>
<keyword evidence="1 3" id="KW-0315">Glutamine amidotransferase</keyword>
<accession>C5CG88</accession>
<sequence length="221" mass="24972">MKVFLVVSLLLLSISIFALNKPIALLLNDGDYLNTTSLIEKALKDLKVDYKLYRTFLGEFPEKGSYSGIILSGGSDMSAFFNNDGSAKETVKLITESNVPVLGICMGHQLIGKIYGASLIYLEERGWIEVKELKDNVLFTGLPEVFNVWENHMYTLNKVPEDFELLAIGESGSIQVIKHREKPIYGVQFHPEKGDNKKFNHGFMVLLNFITLVEYYDSKSY</sequence>
<dbReference type="PANTHER" id="PTHR43418:SF4">
    <property type="entry name" value="MULTIFUNCTIONAL TRYPTOPHAN BIOSYNTHESIS PROTEIN"/>
    <property type="match status" value="1"/>
</dbReference>
<evidence type="ECO:0000313" key="4">
    <source>
        <dbReference type="Proteomes" id="UP000002382"/>
    </source>
</evidence>
<dbReference type="HOGENOM" id="CLU_098255_0_0_0"/>
<feature type="domain" description="Glutamine amidotransferase" evidence="2">
    <location>
        <begin position="35"/>
        <end position="194"/>
    </location>
</feature>
<name>C5CG88_KOSOT</name>
<dbReference type="GO" id="GO:0004049">
    <property type="term" value="F:anthranilate synthase activity"/>
    <property type="evidence" value="ECO:0007669"/>
    <property type="project" value="TreeGrafter"/>
</dbReference>
<dbReference type="OrthoDB" id="9807137at2"/>
<dbReference type="SUPFAM" id="SSF52317">
    <property type="entry name" value="Class I glutamine amidotransferase-like"/>
    <property type="match status" value="1"/>
</dbReference>
<dbReference type="Gene3D" id="3.40.50.880">
    <property type="match status" value="1"/>
</dbReference>
<dbReference type="Proteomes" id="UP000002382">
    <property type="component" value="Chromosome"/>
</dbReference>
<dbReference type="AlphaFoldDB" id="C5CG88"/>